<accession>A0AAI9TBP5</accession>
<organism evidence="2 3">
    <name type="scientific">Penicillium thymicola</name>
    <dbReference type="NCBI Taxonomy" id="293382"/>
    <lineage>
        <taxon>Eukaryota</taxon>
        <taxon>Fungi</taxon>
        <taxon>Dikarya</taxon>
        <taxon>Ascomycota</taxon>
        <taxon>Pezizomycotina</taxon>
        <taxon>Eurotiomycetes</taxon>
        <taxon>Eurotiomycetidae</taxon>
        <taxon>Eurotiales</taxon>
        <taxon>Aspergillaceae</taxon>
        <taxon>Penicillium</taxon>
    </lineage>
</organism>
<keyword evidence="3" id="KW-1185">Reference proteome</keyword>
<name>A0AAI9TBP5_PENTH</name>
<sequence>MKLPWKVARAGRKLKTKTITILTGGVAMREPLQRSTTNYTGKRLDERIGSRAANDESILIQIVEEVSQQKCTNRLQNNGPSAKCGPHRGWSSRSSINTSEVGLNVQGDKAGAGLAMVENRSARSARYRPRSGLTTAETRQEMT</sequence>
<reference evidence="2" key="1">
    <citation type="submission" date="2015-06" db="EMBL/GenBank/DDBJ databases">
        <authorList>
            <person name="Nguyen H."/>
        </authorList>
    </citation>
    <scope>NUCLEOTIDE SEQUENCE</scope>
    <source>
        <strain evidence="2">DAOM 180753</strain>
    </source>
</reference>
<gene>
    <name evidence="2" type="ORF">VN97_g9423</name>
</gene>
<evidence type="ECO:0000313" key="2">
    <source>
        <dbReference type="EMBL" id="KAJ9483966.1"/>
    </source>
</evidence>
<dbReference type="EMBL" id="LACB01000381">
    <property type="protein sequence ID" value="KAJ9483966.1"/>
    <property type="molecule type" value="Genomic_DNA"/>
</dbReference>
<evidence type="ECO:0000313" key="3">
    <source>
        <dbReference type="Proteomes" id="UP001227192"/>
    </source>
</evidence>
<protein>
    <submittedName>
        <fullName evidence="2">Uncharacterized protein</fullName>
    </submittedName>
</protein>
<feature type="compositionally biased region" description="Polar residues" evidence="1">
    <location>
        <begin position="91"/>
        <end position="101"/>
    </location>
</feature>
<reference evidence="2" key="2">
    <citation type="journal article" date="2016" name="Fungal Biol.">
        <title>Ochratoxin A production by Penicillium thymicola.</title>
        <authorList>
            <person name="Nguyen H.D.T."/>
            <person name="McMullin D.R."/>
            <person name="Ponomareva E."/>
            <person name="Riley R."/>
            <person name="Pomraning K.R."/>
            <person name="Baker S.E."/>
            <person name="Seifert K.A."/>
        </authorList>
    </citation>
    <scope>NUCLEOTIDE SEQUENCE</scope>
    <source>
        <strain evidence="2">DAOM 180753</strain>
    </source>
</reference>
<dbReference type="AlphaFoldDB" id="A0AAI9TBP5"/>
<dbReference type="Proteomes" id="UP001227192">
    <property type="component" value="Unassembled WGS sequence"/>
</dbReference>
<evidence type="ECO:0000256" key="1">
    <source>
        <dbReference type="SAM" id="MobiDB-lite"/>
    </source>
</evidence>
<feature type="region of interest" description="Disordered" evidence="1">
    <location>
        <begin position="77"/>
        <end position="143"/>
    </location>
</feature>
<proteinExistence type="predicted"/>
<comment type="caution">
    <text evidence="2">The sequence shown here is derived from an EMBL/GenBank/DDBJ whole genome shotgun (WGS) entry which is preliminary data.</text>
</comment>